<evidence type="ECO:0000313" key="1">
    <source>
        <dbReference type="EMBL" id="GAA10307.1"/>
    </source>
</evidence>
<reference evidence="1 2" key="1">
    <citation type="journal article" date="2011" name="Biochem. Biophys. Res. Commun.">
        <title>Increased number of Arginine-based salt bridges contributes to the thermotolerance of thermotolerant acetic acid bacteria, Acetobacter tropicalis SKU1100.</title>
        <authorList>
            <person name="Matsutani M."/>
            <person name="Hirakawa H."/>
            <person name="Nishikura M."/>
            <person name="Soemphol W."/>
            <person name="Ali I.A.I."/>
            <person name="Yakushi T."/>
            <person name="Matsushita K."/>
        </authorList>
    </citation>
    <scope>NUCLEOTIDE SEQUENCE [LARGE SCALE GENOMIC DNA]</scope>
    <source>
        <strain evidence="1 2">NBRC 101654</strain>
    </source>
</reference>
<gene>
    <name evidence="1" type="ORF">ATPR_3311</name>
</gene>
<comment type="caution">
    <text evidence="1">The sequence shown here is derived from an EMBL/GenBank/DDBJ whole genome shotgun (WGS) entry which is preliminary data.</text>
</comment>
<dbReference type="AlphaFoldDB" id="F7VIW2"/>
<dbReference type="EMBL" id="BABS01000214">
    <property type="protein sequence ID" value="GAA10307.1"/>
    <property type="molecule type" value="Genomic_DNA"/>
</dbReference>
<proteinExistence type="predicted"/>
<accession>F7VIW2</accession>
<protein>
    <submittedName>
        <fullName evidence="1">Uncharacterized protein</fullName>
    </submittedName>
</protein>
<dbReference type="Proteomes" id="UP000004319">
    <property type="component" value="Unassembled WGS sequence"/>
</dbReference>
<organism evidence="1 2">
    <name type="scientific">Acetobacter tropicalis NBRC 101654</name>
    <dbReference type="NCBI Taxonomy" id="749388"/>
    <lineage>
        <taxon>Bacteria</taxon>
        <taxon>Pseudomonadati</taxon>
        <taxon>Pseudomonadota</taxon>
        <taxon>Alphaproteobacteria</taxon>
        <taxon>Acetobacterales</taxon>
        <taxon>Acetobacteraceae</taxon>
        <taxon>Acetobacter</taxon>
    </lineage>
</organism>
<name>F7VIW2_9PROT</name>
<sequence>MAPIMGPERADNIRCSKVLLGPDMSCGVHGGDVPAGALCCVQQAWQCDAGKAGAKAPWRTEMVSLVGMRAKKTLGLGMMLGGLALLGGCSSEIGRVPLLDTDVSCLRKQMKGPMFLSFPLAANTCQRMSNHNLVLGEKNAHPLPLNLKDAPDLQKQADEYGYSYTK</sequence>
<evidence type="ECO:0000313" key="2">
    <source>
        <dbReference type="Proteomes" id="UP000004319"/>
    </source>
</evidence>